<dbReference type="OrthoDB" id="6038816at2759"/>
<evidence type="ECO:0000313" key="19">
    <source>
        <dbReference type="Proteomes" id="UP000799779"/>
    </source>
</evidence>
<feature type="signal peptide" evidence="16">
    <location>
        <begin position="1"/>
        <end position="19"/>
    </location>
</feature>
<organism evidence="18 19">
    <name type="scientific">Amniculicola lignicola CBS 123094</name>
    <dbReference type="NCBI Taxonomy" id="1392246"/>
    <lineage>
        <taxon>Eukaryota</taxon>
        <taxon>Fungi</taxon>
        <taxon>Dikarya</taxon>
        <taxon>Ascomycota</taxon>
        <taxon>Pezizomycotina</taxon>
        <taxon>Dothideomycetes</taxon>
        <taxon>Pleosporomycetidae</taxon>
        <taxon>Pleosporales</taxon>
        <taxon>Amniculicolaceae</taxon>
        <taxon>Amniculicola</taxon>
    </lineage>
</organism>
<sequence length="259" mass="28511">MRTHFIPLIVYTLLQGATSHYVFSHLLVNSTDSGHFKYIRDVGKEKGYDGEYCCGAEEFGKTPPIVPNLKEGTVKEVALRCGRQAELSAPKTETATIIAGTEVGFRIATHIASAFTSIGHPGPAQVYLHRTDDLQNDVGDGDWFKIAYQGPFNDTYWTTWVDQRTDVNFTIPLTTPPGTYLLRMEQFMPFPRPTTGYSQWYVNCAHVNIIGPGGGNPGPMVRIPDVYREDDPGIALPNGMGQTKGLSKYVPPGPAVWTG</sequence>
<dbReference type="GO" id="GO:0030245">
    <property type="term" value="P:cellulose catabolic process"/>
    <property type="evidence" value="ECO:0007669"/>
    <property type="project" value="UniProtKB-KW"/>
</dbReference>
<evidence type="ECO:0000256" key="4">
    <source>
        <dbReference type="ARBA" id="ARBA00022723"/>
    </source>
</evidence>
<name>A0A6A5WTB8_9PLEO</name>
<evidence type="ECO:0000256" key="14">
    <source>
        <dbReference type="ARBA" id="ARBA00045077"/>
    </source>
</evidence>
<evidence type="ECO:0000256" key="3">
    <source>
        <dbReference type="ARBA" id="ARBA00022525"/>
    </source>
</evidence>
<proteinExistence type="inferred from homology"/>
<evidence type="ECO:0000256" key="16">
    <source>
        <dbReference type="SAM" id="SignalP"/>
    </source>
</evidence>
<reference evidence="18" key="1">
    <citation type="journal article" date="2020" name="Stud. Mycol.">
        <title>101 Dothideomycetes genomes: a test case for predicting lifestyles and emergence of pathogens.</title>
        <authorList>
            <person name="Haridas S."/>
            <person name="Albert R."/>
            <person name="Binder M."/>
            <person name="Bloem J."/>
            <person name="Labutti K."/>
            <person name="Salamov A."/>
            <person name="Andreopoulos B."/>
            <person name="Baker S."/>
            <person name="Barry K."/>
            <person name="Bills G."/>
            <person name="Bluhm B."/>
            <person name="Cannon C."/>
            <person name="Castanera R."/>
            <person name="Culley D."/>
            <person name="Daum C."/>
            <person name="Ezra D."/>
            <person name="Gonzalez J."/>
            <person name="Henrissat B."/>
            <person name="Kuo A."/>
            <person name="Liang C."/>
            <person name="Lipzen A."/>
            <person name="Lutzoni F."/>
            <person name="Magnuson J."/>
            <person name="Mondo S."/>
            <person name="Nolan M."/>
            <person name="Ohm R."/>
            <person name="Pangilinan J."/>
            <person name="Park H.-J."/>
            <person name="Ramirez L."/>
            <person name="Alfaro M."/>
            <person name="Sun H."/>
            <person name="Tritt A."/>
            <person name="Yoshinaga Y."/>
            <person name="Zwiers L.-H."/>
            <person name="Turgeon B."/>
            <person name="Goodwin S."/>
            <person name="Spatafora J."/>
            <person name="Crous P."/>
            <person name="Grigoriev I."/>
        </authorList>
    </citation>
    <scope>NUCLEOTIDE SEQUENCE</scope>
    <source>
        <strain evidence="18">CBS 123094</strain>
    </source>
</reference>
<feature type="domain" description="Auxiliary Activity family 9 catalytic" evidence="17">
    <location>
        <begin position="20"/>
        <end position="236"/>
    </location>
</feature>
<dbReference type="Pfam" id="PF03443">
    <property type="entry name" value="AA9"/>
    <property type="match status" value="1"/>
</dbReference>
<dbReference type="Gene3D" id="2.70.50.70">
    <property type="match status" value="1"/>
</dbReference>
<dbReference type="GO" id="GO:0046872">
    <property type="term" value="F:metal ion binding"/>
    <property type="evidence" value="ECO:0007669"/>
    <property type="project" value="UniProtKB-KW"/>
</dbReference>
<dbReference type="GO" id="GO:0004497">
    <property type="term" value="F:monooxygenase activity"/>
    <property type="evidence" value="ECO:0007669"/>
    <property type="project" value="UniProtKB-KW"/>
</dbReference>
<evidence type="ECO:0000256" key="12">
    <source>
        <dbReference type="ARBA" id="ARBA00023326"/>
    </source>
</evidence>
<dbReference type="Proteomes" id="UP000799779">
    <property type="component" value="Unassembled WGS sequence"/>
</dbReference>
<comment type="cofactor">
    <cofactor evidence="1">
        <name>Cu(2+)</name>
        <dbReference type="ChEBI" id="CHEBI:29036"/>
    </cofactor>
</comment>
<protein>
    <recommendedName>
        <fullName evidence="15">lytic cellulose monooxygenase (C4-dehydrogenating)</fullName>
        <ecNumber evidence="15">1.14.99.56</ecNumber>
    </recommendedName>
</protein>
<dbReference type="InterPro" id="IPR049892">
    <property type="entry name" value="AA9"/>
</dbReference>
<comment type="subcellular location">
    <subcellularLocation>
        <location evidence="2">Secreted</location>
    </subcellularLocation>
</comment>
<dbReference type="EC" id="1.14.99.56" evidence="15"/>
<keyword evidence="9 18" id="KW-0503">Monooxygenase</keyword>
<evidence type="ECO:0000313" key="18">
    <source>
        <dbReference type="EMBL" id="KAF2000826.1"/>
    </source>
</evidence>
<evidence type="ECO:0000256" key="2">
    <source>
        <dbReference type="ARBA" id="ARBA00004613"/>
    </source>
</evidence>
<keyword evidence="8" id="KW-0186">Copper</keyword>
<dbReference type="EMBL" id="ML977586">
    <property type="protein sequence ID" value="KAF2000826.1"/>
    <property type="molecule type" value="Genomic_DNA"/>
</dbReference>
<keyword evidence="10" id="KW-1015">Disulfide bond</keyword>
<keyword evidence="6" id="KW-0136">Cellulose degradation</keyword>
<evidence type="ECO:0000259" key="17">
    <source>
        <dbReference type="Pfam" id="PF03443"/>
    </source>
</evidence>
<evidence type="ECO:0000256" key="15">
    <source>
        <dbReference type="ARBA" id="ARBA00047174"/>
    </source>
</evidence>
<evidence type="ECO:0000256" key="13">
    <source>
        <dbReference type="ARBA" id="ARBA00044502"/>
    </source>
</evidence>
<dbReference type="PANTHER" id="PTHR33353:SF10">
    <property type="entry name" value="ENDO-BETA-1,4-GLUCANASE D"/>
    <property type="match status" value="1"/>
</dbReference>
<evidence type="ECO:0000256" key="9">
    <source>
        <dbReference type="ARBA" id="ARBA00023033"/>
    </source>
</evidence>
<evidence type="ECO:0000256" key="5">
    <source>
        <dbReference type="ARBA" id="ARBA00022729"/>
    </source>
</evidence>
<dbReference type="InterPro" id="IPR005103">
    <property type="entry name" value="AA9_LPMO"/>
</dbReference>
<comment type="catalytic activity">
    <reaction evidence="14">
        <text>[(1-&gt;4)-beta-D-glucosyl]n+m + reduced acceptor + O2 = 4-dehydro-beta-D-glucosyl-[(1-&gt;4)-beta-D-glucosyl]n-1 + [(1-&gt;4)-beta-D-glucosyl]m + acceptor + H2O.</text>
        <dbReference type="EC" id="1.14.99.56"/>
    </reaction>
</comment>
<keyword evidence="11" id="KW-0119">Carbohydrate metabolism</keyword>
<gene>
    <name evidence="18" type="ORF">P154DRAFT_619753</name>
</gene>
<comment type="similarity">
    <text evidence="13">Belongs to the polysaccharide monooxygenase AA9 family.</text>
</comment>
<feature type="chain" id="PRO_5025559618" description="lytic cellulose monooxygenase (C4-dehydrogenating)" evidence="16">
    <location>
        <begin position="20"/>
        <end position="259"/>
    </location>
</feature>
<evidence type="ECO:0000256" key="11">
    <source>
        <dbReference type="ARBA" id="ARBA00023277"/>
    </source>
</evidence>
<keyword evidence="4" id="KW-0479">Metal-binding</keyword>
<dbReference type="GO" id="GO:0005576">
    <property type="term" value="C:extracellular region"/>
    <property type="evidence" value="ECO:0007669"/>
    <property type="project" value="UniProtKB-SubCell"/>
</dbReference>
<evidence type="ECO:0000256" key="1">
    <source>
        <dbReference type="ARBA" id="ARBA00001973"/>
    </source>
</evidence>
<keyword evidence="7" id="KW-0560">Oxidoreductase</keyword>
<evidence type="ECO:0000256" key="7">
    <source>
        <dbReference type="ARBA" id="ARBA00023002"/>
    </source>
</evidence>
<dbReference type="PANTHER" id="PTHR33353">
    <property type="entry name" value="PUTATIVE (AFU_ORTHOLOGUE AFUA_1G12560)-RELATED"/>
    <property type="match status" value="1"/>
</dbReference>
<evidence type="ECO:0000256" key="6">
    <source>
        <dbReference type="ARBA" id="ARBA00023001"/>
    </source>
</evidence>
<keyword evidence="19" id="KW-1185">Reference proteome</keyword>
<keyword evidence="3" id="KW-0964">Secreted</keyword>
<dbReference type="AlphaFoldDB" id="A0A6A5WTB8"/>
<keyword evidence="5 16" id="KW-0732">Signal</keyword>
<evidence type="ECO:0000256" key="10">
    <source>
        <dbReference type="ARBA" id="ARBA00023157"/>
    </source>
</evidence>
<keyword evidence="12" id="KW-0624">Polysaccharide degradation</keyword>
<evidence type="ECO:0000256" key="8">
    <source>
        <dbReference type="ARBA" id="ARBA00023008"/>
    </source>
</evidence>
<accession>A0A6A5WTB8</accession>